<accession>A0A563U3P1</accession>
<dbReference type="InterPro" id="IPR017996">
    <property type="entry name" value="MRJP/yellow-related"/>
</dbReference>
<evidence type="ECO:0000256" key="1">
    <source>
        <dbReference type="ARBA" id="ARBA00004613"/>
    </source>
</evidence>
<protein>
    <submittedName>
        <fullName evidence="4">Gluconolactonase</fullName>
    </submittedName>
</protein>
<keyword evidence="5" id="KW-1185">Reference proteome</keyword>
<keyword evidence="3" id="KW-0732">Signal</keyword>
<gene>
    <name evidence="4" type="ORF">FPZ42_10050</name>
</gene>
<sequence>MLVFIVLISMKRTILSMILSASIVAANAQQLIEVAQFGKNQPIGVTVAPKSNRLFVSFPHTEPYLYGLTEIVNGQRVPFPNEEWNKVDTAQTETHFVNVQDLYADNMNNLWVLDSAPGGSAAVIGDNKKKEGRFKLIKISLDDNKVQRIYDFDDLPKSESALNDMCIDNSKQLAYLSDPGLKAIVVLDLNTGKSRIVLRNDKSTLATPGFKLHLDGKDVVDDSGKPFVSNVNGIALTHDNKWFYFRAINQTKLYRIATEYLANITLSDADLSSKVETVAETGVCHGMIADSRGYIYLSNSVDKSIQYVKPNGEVKTMVTDSRLIWPDSFGIGNDGYLYLSASQMNRLPKYNNGKNMVSYPFRVYKVKLPKWQGWY</sequence>
<dbReference type="PANTHER" id="PTHR10009">
    <property type="entry name" value="PROTEIN YELLOW-RELATED"/>
    <property type="match status" value="1"/>
</dbReference>
<feature type="chain" id="PRO_5022227566" evidence="3">
    <location>
        <begin position="29"/>
        <end position="375"/>
    </location>
</feature>
<dbReference type="Pfam" id="PF03022">
    <property type="entry name" value="MRJP"/>
    <property type="match status" value="1"/>
</dbReference>
<comment type="caution">
    <text evidence="4">The sequence shown here is derived from an EMBL/GenBank/DDBJ whole genome shotgun (WGS) entry which is preliminary data.</text>
</comment>
<dbReference type="Gene3D" id="2.120.10.30">
    <property type="entry name" value="TolB, C-terminal domain"/>
    <property type="match status" value="1"/>
</dbReference>
<evidence type="ECO:0000313" key="4">
    <source>
        <dbReference type="EMBL" id="TWR25968.1"/>
    </source>
</evidence>
<dbReference type="EMBL" id="VOEI01000003">
    <property type="protein sequence ID" value="TWR25968.1"/>
    <property type="molecule type" value="Genomic_DNA"/>
</dbReference>
<organism evidence="4 5">
    <name type="scientific">Mucilaginibacter achroorhodeus</name>
    <dbReference type="NCBI Taxonomy" id="2599294"/>
    <lineage>
        <taxon>Bacteria</taxon>
        <taxon>Pseudomonadati</taxon>
        <taxon>Bacteroidota</taxon>
        <taxon>Sphingobacteriia</taxon>
        <taxon>Sphingobacteriales</taxon>
        <taxon>Sphingobacteriaceae</taxon>
        <taxon>Mucilaginibacter</taxon>
    </lineage>
</organism>
<name>A0A563U3P1_9SPHI</name>
<dbReference type="GO" id="GO:0005576">
    <property type="term" value="C:extracellular region"/>
    <property type="evidence" value="ECO:0007669"/>
    <property type="project" value="UniProtKB-SubCell"/>
</dbReference>
<dbReference type="PANTHER" id="PTHR10009:SF18">
    <property type="entry name" value="PROTEIN YELLOW-LIKE PROTEIN"/>
    <property type="match status" value="1"/>
</dbReference>
<proteinExistence type="predicted"/>
<comment type="subcellular location">
    <subcellularLocation>
        <location evidence="1">Secreted</location>
    </subcellularLocation>
</comment>
<feature type="signal peptide" evidence="3">
    <location>
        <begin position="1"/>
        <end position="28"/>
    </location>
</feature>
<dbReference type="Proteomes" id="UP000318010">
    <property type="component" value="Unassembled WGS sequence"/>
</dbReference>
<evidence type="ECO:0000256" key="2">
    <source>
        <dbReference type="ARBA" id="ARBA00022525"/>
    </source>
</evidence>
<dbReference type="AlphaFoldDB" id="A0A563U3P1"/>
<reference evidence="4 5" key="1">
    <citation type="submission" date="2019-07" db="EMBL/GenBank/DDBJ databases">
        <authorList>
            <person name="Kim J."/>
        </authorList>
    </citation>
    <scope>NUCLEOTIDE SEQUENCE [LARGE SCALE GENOMIC DNA]</scope>
    <source>
        <strain evidence="4 5">MJ1a</strain>
    </source>
</reference>
<evidence type="ECO:0000313" key="5">
    <source>
        <dbReference type="Proteomes" id="UP000318010"/>
    </source>
</evidence>
<evidence type="ECO:0000256" key="3">
    <source>
        <dbReference type="SAM" id="SignalP"/>
    </source>
</evidence>
<keyword evidence="2" id="KW-0964">Secreted</keyword>
<dbReference type="SUPFAM" id="SSF101898">
    <property type="entry name" value="NHL repeat"/>
    <property type="match status" value="1"/>
</dbReference>
<dbReference type="OrthoDB" id="9797664at2"/>
<dbReference type="InterPro" id="IPR011042">
    <property type="entry name" value="6-blade_b-propeller_TolB-like"/>
</dbReference>